<dbReference type="Proteomes" id="UP000028999">
    <property type="component" value="Unassembled WGS sequence"/>
</dbReference>
<feature type="compositionally biased region" description="Basic and acidic residues" evidence="1">
    <location>
        <begin position="1"/>
        <end position="24"/>
    </location>
</feature>
<proteinExistence type="predicted"/>
<feature type="region of interest" description="Disordered" evidence="1">
    <location>
        <begin position="1"/>
        <end position="30"/>
    </location>
</feature>
<name>A0A078I3J0_BRANA</name>
<reference evidence="2 3" key="1">
    <citation type="journal article" date="2014" name="Science">
        <title>Plant genetics. Early allopolyploid evolution in the post-Neolithic Brassica napus oilseed genome.</title>
        <authorList>
            <person name="Chalhoub B."/>
            <person name="Denoeud F."/>
            <person name="Liu S."/>
            <person name="Parkin I.A."/>
            <person name="Tang H."/>
            <person name="Wang X."/>
            <person name="Chiquet J."/>
            <person name="Belcram H."/>
            <person name="Tong C."/>
            <person name="Samans B."/>
            <person name="Correa M."/>
            <person name="Da Silva C."/>
            <person name="Just J."/>
            <person name="Falentin C."/>
            <person name="Koh C.S."/>
            <person name="Le Clainche I."/>
            <person name="Bernard M."/>
            <person name="Bento P."/>
            <person name="Noel B."/>
            <person name="Labadie K."/>
            <person name="Alberti A."/>
            <person name="Charles M."/>
            <person name="Arnaud D."/>
            <person name="Guo H."/>
            <person name="Daviaud C."/>
            <person name="Alamery S."/>
            <person name="Jabbari K."/>
            <person name="Zhao M."/>
            <person name="Edger P.P."/>
            <person name="Chelaifa H."/>
            <person name="Tack D."/>
            <person name="Lassalle G."/>
            <person name="Mestiri I."/>
            <person name="Schnel N."/>
            <person name="Le Paslier M.C."/>
            <person name="Fan G."/>
            <person name="Renault V."/>
            <person name="Bayer P.E."/>
            <person name="Golicz A.A."/>
            <person name="Manoli S."/>
            <person name="Lee T.H."/>
            <person name="Thi V.H."/>
            <person name="Chalabi S."/>
            <person name="Hu Q."/>
            <person name="Fan C."/>
            <person name="Tollenaere R."/>
            <person name="Lu Y."/>
            <person name="Battail C."/>
            <person name="Shen J."/>
            <person name="Sidebottom C.H."/>
            <person name="Wang X."/>
            <person name="Canaguier A."/>
            <person name="Chauveau A."/>
            <person name="Berard A."/>
            <person name="Deniot G."/>
            <person name="Guan M."/>
            <person name="Liu Z."/>
            <person name="Sun F."/>
            <person name="Lim Y.P."/>
            <person name="Lyons E."/>
            <person name="Town C.D."/>
            <person name="Bancroft I."/>
            <person name="Wang X."/>
            <person name="Meng J."/>
            <person name="Ma J."/>
            <person name="Pires J.C."/>
            <person name="King G.J."/>
            <person name="Brunel D."/>
            <person name="Delourme R."/>
            <person name="Renard M."/>
            <person name="Aury J.M."/>
            <person name="Adams K.L."/>
            <person name="Batley J."/>
            <person name="Snowdon R.J."/>
            <person name="Tost J."/>
            <person name="Edwards D."/>
            <person name="Zhou Y."/>
            <person name="Hua W."/>
            <person name="Sharpe A.G."/>
            <person name="Paterson A.H."/>
            <person name="Guan C."/>
            <person name="Wincker P."/>
        </authorList>
    </citation>
    <scope>NUCLEOTIDE SEQUENCE [LARGE SCALE GENOMIC DNA]</scope>
    <source>
        <strain evidence="3">cv. Darmor-bzh</strain>
    </source>
</reference>
<keyword evidence="3" id="KW-1185">Reference proteome</keyword>
<evidence type="ECO:0000313" key="2">
    <source>
        <dbReference type="EMBL" id="CDY43678.1"/>
    </source>
</evidence>
<protein>
    <submittedName>
        <fullName evidence="2">BnaA04g20130D protein</fullName>
    </submittedName>
</protein>
<evidence type="ECO:0000256" key="1">
    <source>
        <dbReference type="SAM" id="MobiDB-lite"/>
    </source>
</evidence>
<dbReference type="PaxDb" id="3708-A0A078I3J0"/>
<organism evidence="2 3">
    <name type="scientific">Brassica napus</name>
    <name type="common">Rape</name>
    <dbReference type="NCBI Taxonomy" id="3708"/>
    <lineage>
        <taxon>Eukaryota</taxon>
        <taxon>Viridiplantae</taxon>
        <taxon>Streptophyta</taxon>
        <taxon>Embryophyta</taxon>
        <taxon>Tracheophyta</taxon>
        <taxon>Spermatophyta</taxon>
        <taxon>Magnoliopsida</taxon>
        <taxon>eudicotyledons</taxon>
        <taxon>Gunneridae</taxon>
        <taxon>Pentapetalae</taxon>
        <taxon>rosids</taxon>
        <taxon>malvids</taxon>
        <taxon>Brassicales</taxon>
        <taxon>Brassicaceae</taxon>
        <taxon>Brassiceae</taxon>
        <taxon>Brassica</taxon>
    </lineage>
</organism>
<gene>
    <name evidence="2" type="primary">BnaA04g20130D</name>
    <name evidence="2" type="ORF">GSBRNA2T00077029001</name>
</gene>
<dbReference type="EMBL" id="LK032564">
    <property type="protein sequence ID" value="CDY43678.1"/>
    <property type="molecule type" value="Genomic_DNA"/>
</dbReference>
<evidence type="ECO:0000313" key="3">
    <source>
        <dbReference type="Proteomes" id="UP000028999"/>
    </source>
</evidence>
<dbReference type="AlphaFoldDB" id="A0A078I3J0"/>
<sequence length="105" mass="12513">MRLREPNPRDPSPDALELRRKTELSDPQGRRARRLHLRIFPLLRDGGTKPLLVQLHDPRVNQHVARSRSRSLAVPPDEVFRVKARQFHLQFRVRRVWESSRDRGR</sequence>
<accession>A0A078I3J0</accession>
<dbReference type="Gramene" id="CDY43678">
    <property type="protein sequence ID" value="CDY43678"/>
    <property type="gene ID" value="GSBRNA2T00077029001"/>
</dbReference>